<dbReference type="InterPro" id="IPR002347">
    <property type="entry name" value="SDR_fam"/>
</dbReference>
<dbReference type="SUPFAM" id="SSF51735">
    <property type="entry name" value="NAD(P)-binding Rossmann-fold domains"/>
    <property type="match status" value="1"/>
</dbReference>
<dbReference type="EMBL" id="KN847500">
    <property type="protein sequence ID" value="KIW10663.1"/>
    <property type="molecule type" value="Genomic_DNA"/>
</dbReference>
<dbReference type="GeneID" id="27338710"/>
<keyword evidence="2" id="KW-0521">NADP</keyword>
<dbReference type="VEuPathDB" id="FungiDB:PV08_11627"/>
<dbReference type="RefSeq" id="XP_016230879.1">
    <property type="nucleotide sequence ID" value="XM_016385935.1"/>
</dbReference>
<gene>
    <name evidence="5" type="ORF">PV08_11627</name>
</gene>
<sequence>MTVYKCTRVGAVTGANKGVGLAIVRQLALQYPQSALNNGPLLIYLTARNEERGQAALQSIRDDPALRNTKALRAQGGLTDVEYLPLDIESRQSIQDFATTLKQRHPDGIDFLINNAGIALEGFDENVVRQTLRCNYYGTLQASQQLLPHIRDGGRLVNVASMSGHLTSKYSDTIKSRFRNASKPEQVSQLMEEYASAVANGTYQADWPANSYSVSKAGLIGATKALAHVNAQSGSKTLINSCCPGYVSTDMTKHRGVKTPDEGAQTPVLLALGHIKDSNGEFWQNEKVIQW</sequence>
<dbReference type="PRINTS" id="PR00081">
    <property type="entry name" value="GDHRDH"/>
</dbReference>
<dbReference type="PANTHER" id="PTHR43963">
    <property type="entry name" value="CARBONYL REDUCTASE 1-RELATED"/>
    <property type="match status" value="1"/>
</dbReference>
<dbReference type="OrthoDB" id="191139at2759"/>
<dbReference type="PANTHER" id="PTHR43963:SF6">
    <property type="entry name" value="CHAIN DEHYDROGENASE FAMILY PROTEIN, PUTATIVE (AFU_ORTHOLOGUE AFUA_3G15350)-RELATED"/>
    <property type="match status" value="1"/>
</dbReference>
<dbReference type="AlphaFoldDB" id="A0A0D2AVB2"/>
<evidence type="ECO:0000256" key="1">
    <source>
        <dbReference type="ARBA" id="ARBA00006484"/>
    </source>
</evidence>
<reference evidence="5 6" key="1">
    <citation type="submission" date="2015-01" db="EMBL/GenBank/DDBJ databases">
        <title>The Genome Sequence of Exophiala spinifera CBS89968.</title>
        <authorList>
            <consortium name="The Broad Institute Genomics Platform"/>
            <person name="Cuomo C."/>
            <person name="de Hoog S."/>
            <person name="Gorbushina A."/>
            <person name="Stielow B."/>
            <person name="Teixiera M."/>
            <person name="Abouelleil A."/>
            <person name="Chapman S.B."/>
            <person name="Priest M."/>
            <person name="Young S.K."/>
            <person name="Wortman J."/>
            <person name="Nusbaum C."/>
            <person name="Birren B."/>
        </authorList>
    </citation>
    <scope>NUCLEOTIDE SEQUENCE [LARGE SCALE GENOMIC DNA]</scope>
    <source>
        <strain evidence="5 6">CBS 89968</strain>
    </source>
</reference>
<protein>
    <recommendedName>
        <fullName evidence="7">Carbonyl reductase</fullName>
    </recommendedName>
</protein>
<dbReference type="HOGENOM" id="CLU_010194_9_0_1"/>
<keyword evidence="3" id="KW-0560">Oxidoreductase</keyword>
<evidence type="ECO:0000256" key="2">
    <source>
        <dbReference type="ARBA" id="ARBA00022857"/>
    </source>
</evidence>
<dbReference type="GO" id="GO:0016491">
    <property type="term" value="F:oxidoreductase activity"/>
    <property type="evidence" value="ECO:0007669"/>
    <property type="project" value="UniProtKB-KW"/>
</dbReference>
<proteinExistence type="inferred from homology"/>
<evidence type="ECO:0000313" key="5">
    <source>
        <dbReference type="EMBL" id="KIW10663.1"/>
    </source>
</evidence>
<evidence type="ECO:0000256" key="3">
    <source>
        <dbReference type="ARBA" id="ARBA00023002"/>
    </source>
</evidence>
<evidence type="ECO:0000256" key="4">
    <source>
        <dbReference type="RuleBase" id="RU000363"/>
    </source>
</evidence>
<name>A0A0D2AVB2_9EURO</name>
<dbReference type="InterPro" id="IPR036291">
    <property type="entry name" value="NAD(P)-bd_dom_sf"/>
</dbReference>
<dbReference type="STRING" id="91928.A0A0D2AVB2"/>
<keyword evidence="6" id="KW-1185">Reference proteome</keyword>
<evidence type="ECO:0008006" key="7">
    <source>
        <dbReference type="Google" id="ProtNLM"/>
    </source>
</evidence>
<evidence type="ECO:0000313" key="6">
    <source>
        <dbReference type="Proteomes" id="UP000053328"/>
    </source>
</evidence>
<comment type="similarity">
    <text evidence="1 4">Belongs to the short-chain dehydrogenases/reductases (SDR) family.</text>
</comment>
<dbReference type="PRINTS" id="PR00080">
    <property type="entry name" value="SDRFAMILY"/>
</dbReference>
<dbReference type="Proteomes" id="UP000053328">
    <property type="component" value="Unassembled WGS sequence"/>
</dbReference>
<dbReference type="Gene3D" id="3.40.50.720">
    <property type="entry name" value="NAD(P)-binding Rossmann-like Domain"/>
    <property type="match status" value="1"/>
</dbReference>
<organism evidence="5 6">
    <name type="scientific">Exophiala spinifera</name>
    <dbReference type="NCBI Taxonomy" id="91928"/>
    <lineage>
        <taxon>Eukaryota</taxon>
        <taxon>Fungi</taxon>
        <taxon>Dikarya</taxon>
        <taxon>Ascomycota</taxon>
        <taxon>Pezizomycotina</taxon>
        <taxon>Eurotiomycetes</taxon>
        <taxon>Chaetothyriomycetidae</taxon>
        <taxon>Chaetothyriales</taxon>
        <taxon>Herpotrichiellaceae</taxon>
        <taxon>Exophiala</taxon>
    </lineage>
</organism>
<accession>A0A0D2AVB2</accession>
<dbReference type="Pfam" id="PF00106">
    <property type="entry name" value="adh_short"/>
    <property type="match status" value="2"/>
</dbReference>